<dbReference type="PANTHER" id="PTHR23022">
    <property type="entry name" value="TRANSPOSABLE ELEMENT-RELATED"/>
    <property type="match status" value="1"/>
</dbReference>
<dbReference type="EMBL" id="JABSTR010000002">
    <property type="protein sequence ID" value="KAH9364338.1"/>
    <property type="molecule type" value="Genomic_DNA"/>
</dbReference>
<dbReference type="Proteomes" id="UP000821853">
    <property type="component" value="Chromosome 10"/>
</dbReference>
<dbReference type="OMA" id="NIELMAW"/>
<organism evidence="2 3">
    <name type="scientific">Haemaphysalis longicornis</name>
    <name type="common">Bush tick</name>
    <dbReference type="NCBI Taxonomy" id="44386"/>
    <lineage>
        <taxon>Eukaryota</taxon>
        <taxon>Metazoa</taxon>
        <taxon>Ecdysozoa</taxon>
        <taxon>Arthropoda</taxon>
        <taxon>Chelicerata</taxon>
        <taxon>Arachnida</taxon>
        <taxon>Acari</taxon>
        <taxon>Parasitiformes</taxon>
        <taxon>Ixodida</taxon>
        <taxon>Ixodoidea</taxon>
        <taxon>Ixodidae</taxon>
        <taxon>Haemaphysalinae</taxon>
        <taxon>Haemaphysalis</taxon>
    </lineage>
</organism>
<evidence type="ECO:0000313" key="2">
    <source>
        <dbReference type="EMBL" id="KAH9364338.1"/>
    </source>
</evidence>
<protein>
    <recommendedName>
        <fullName evidence="1">Tc1-like transposase DDE domain-containing protein</fullName>
    </recommendedName>
</protein>
<dbReference type="Pfam" id="PF13358">
    <property type="entry name" value="DDE_3"/>
    <property type="match status" value="1"/>
</dbReference>
<proteinExistence type="predicted"/>
<dbReference type="PANTHER" id="PTHR23022:SF134">
    <property type="entry name" value="TRANSPOSABLE ELEMENT TC1 TRANSPOSASE"/>
    <property type="match status" value="1"/>
</dbReference>
<evidence type="ECO:0000313" key="3">
    <source>
        <dbReference type="Proteomes" id="UP000821853"/>
    </source>
</evidence>
<reference evidence="2 3" key="1">
    <citation type="journal article" date="2020" name="Cell">
        <title>Large-Scale Comparative Analyses of Tick Genomes Elucidate Their Genetic Diversity and Vector Capacities.</title>
        <authorList>
            <consortium name="Tick Genome and Microbiome Consortium (TIGMIC)"/>
            <person name="Jia N."/>
            <person name="Wang J."/>
            <person name="Shi W."/>
            <person name="Du L."/>
            <person name="Sun Y."/>
            <person name="Zhan W."/>
            <person name="Jiang J.F."/>
            <person name="Wang Q."/>
            <person name="Zhang B."/>
            <person name="Ji P."/>
            <person name="Bell-Sakyi L."/>
            <person name="Cui X.M."/>
            <person name="Yuan T.T."/>
            <person name="Jiang B.G."/>
            <person name="Yang W.F."/>
            <person name="Lam T.T."/>
            <person name="Chang Q.C."/>
            <person name="Ding S.J."/>
            <person name="Wang X.J."/>
            <person name="Zhu J.G."/>
            <person name="Ruan X.D."/>
            <person name="Zhao L."/>
            <person name="Wei J.T."/>
            <person name="Ye R.Z."/>
            <person name="Que T.C."/>
            <person name="Du C.H."/>
            <person name="Zhou Y.H."/>
            <person name="Cheng J.X."/>
            <person name="Dai P.F."/>
            <person name="Guo W.B."/>
            <person name="Han X.H."/>
            <person name="Huang E.J."/>
            <person name="Li L.F."/>
            <person name="Wei W."/>
            <person name="Gao Y.C."/>
            <person name="Liu J.Z."/>
            <person name="Shao H.Z."/>
            <person name="Wang X."/>
            <person name="Wang C.C."/>
            <person name="Yang T.C."/>
            <person name="Huo Q.B."/>
            <person name="Li W."/>
            <person name="Chen H.Y."/>
            <person name="Chen S.E."/>
            <person name="Zhou L.G."/>
            <person name="Ni X.B."/>
            <person name="Tian J.H."/>
            <person name="Sheng Y."/>
            <person name="Liu T."/>
            <person name="Pan Y.S."/>
            <person name="Xia L.Y."/>
            <person name="Li J."/>
            <person name="Zhao F."/>
            <person name="Cao W.C."/>
        </authorList>
    </citation>
    <scope>NUCLEOTIDE SEQUENCE [LARGE SCALE GENOMIC DNA]</scope>
    <source>
        <strain evidence="2">HaeL-2018</strain>
    </source>
</reference>
<gene>
    <name evidence="2" type="ORF">HPB48_012467</name>
</gene>
<feature type="domain" description="Tc1-like transposase DDE" evidence="1">
    <location>
        <begin position="103"/>
        <end position="245"/>
    </location>
</feature>
<accession>A0A9J6FMF8</accession>
<dbReference type="InterPro" id="IPR052338">
    <property type="entry name" value="Transposase_5"/>
</dbReference>
<sequence length="289" mass="32366">MSGLAQKKIAQGTGVAEASVGRIIRAYRDEGRIADAPRCLTKKTTEEEDTQIVSCVSHNQFITAGIRNRIAAQKPLLSDNARAKRLAFVQEHLQWTVDDWHNVAFTDESSFCTQWDQTQKVCRPVAARYDPRYLQDVKASGRRSVNVWGVVTKDGLGPLHRIHGRLCSEDYIAIMHHQLLPQALDGPYSDGNFLLMHDLSPIHTAHRVTAHLESLGVMTADWPPKGADRNVLENVWGILKANLSKMGLHTTTSDDLWEAFKSQWEVLKADTDLVPALYDYLPRSMSAVV</sequence>
<keyword evidence="3" id="KW-1185">Reference proteome</keyword>
<dbReference type="AlphaFoldDB" id="A0A9J6FMF8"/>
<evidence type="ECO:0000259" key="1">
    <source>
        <dbReference type="Pfam" id="PF13358"/>
    </source>
</evidence>
<dbReference type="InterPro" id="IPR036397">
    <property type="entry name" value="RNaseH_sf"/>
</dbReference>
<name>A0A9J6FMF8_HAELO</name>
<dbReference type="InterPro" id="IPR038717">
    <property type="entry name" value="Tc1-like_DDE_dom"/>
</dbReference>
<dbReference type="Gene3D" id="3.30.420.10">
    <property type="entry name" value="Ribonuclease H-like superfamily/Ribonuclease H"/>
    <property type="match status" value="1"/>
</dbReference>
<dbReference type="OrthoDB" id="6376364at2759"/>
<dbReference type="VEuPathDB" id="VectorBase:HLOH_040313"/>
<comment type="caution">
    <text evidence="2">The sequence shown here is derived from an EMBL/GenBank/DDBJ whole genome shotgun (WGS) entry which is preliminary data.</text>
</comment>
<dbReference type="GO" id="GO:0003676">
    <property type="term" value="F:nucleic acid binding"/>
    <property type="evidence" value="ECO:0007669"/>
    <property type="project" value="InterPro"/>
</dbReference>